<reference evidence="5 6" key="1">
    <citation type="submission" date="2018-09" db="EMBL/GenBank/DDBJ databases">
        <title>A high-quality reference genome of wild soybean provides a powerful tool to mine soybean genomes.</title>
        <authorList>
            <person name="Xie M."/>
            <person name="Chung C.Y.L."/>
            <person name="Li M.-W."/>
            <person name="Wong F.-L."/>
            <person name="Chan T.-F."/>
            <person name="Lam H.-M."/>
        </authorList>
    </citation>
    <scope>NUCLEOTIDE SEQUENCE [LARGE SCALE GENOMIC DNA]</scope>
    <source>
        <strain evidence="6">cv. W05</strain>
        <tissue evidence="5">Hypocotyl of etiolated seedlings</tissue>
    </source>
</reference>
<dbReference type="SUPFAM" id="SSF55961">
    <property type="entry name" value="Bet v1-like"/>
    <property type="match status" value="1"/>
</dbReference>
<dbReference type="PROSITE" id="PS50003">
    <property type="entry name" value="PH_DOMAIN"/>
    <property type="match status" value="1"/>
</dbReference>
<accession>A0A445GJ11</accession>
<dbReference type="Gene3D" id="2.30.29.30">
    <property type="entry name" value="Pleckstrin-homology domain (PH domain)/Phosphotyrosine-binding domain (PTB)"/>
    <property type="match status" value="1"/>
</dbReference>
<feature type="domain" description="START" evidence="4">
    <location>
        <begin position="117"/>
        <end position="331"/>
    </location>
</feature>
<name>A0A445GJ11_GLYSO</name>
<dbReference type="AlphaFoldDB" id="A0A445GJ11"/>
<proteinExistence type="predicted"/>
<gene>
    <name evidence="5" type="ORF">D0Y65_043813</name>
</gene>
<dbReference type="InterPro" id="IPR011993">
    <property type="entry name" value="PH-like_dom_sf"/>
</dbReference>
<dbReference type="Pfam" id="PF07059">
    <property type="entry name" value="EDR2_C"/>
    <property type="match status" value="1"/>
</dbReference>
<dbReference type="InterPro" id="IPR023393">
    <property type="entry name" value="START-like_dom_sf"/>
</dbReference>
<dbReference type="Gene3D" id="3.30.530.20">
    <property type="match status" value="1"/>
</dbReference>
<keyword evidence="2" id="KW-0256">Endoplasmic reticulum</keyword>
<dbReference type="InterPro" id="IPR045096">
    <property type="entry name" value="EDR2-like"/>
</dbReference>
<organism evidence="5 6">
    <name type="scientific">Glycine soja</name>
    <name type="common">Wild soybean</name>
    <dbReference type="NCBI Taxonomy" id="3848"/>
    <lineage>
        <taxon>Eukaryota</taxon>
        <taxon>Viridiplantae</taxon>
        <taxon>Streptophyta</taxon>
        <taxon>Embryophyta</taxon>
        <taxon>Tracheophyta</taxon>
        <taxon>Spermatophyta</taxon>
        <taxon>Magnoliopsida</taxon>
        <taxon>eudicotyledons</taxon>
        <taxon>Gunneridae</taxon>
        <taxon>Pentapetalae</taxon>
        <taxon>rosids</taxon>
        <taxon>fabids</taxon>
        <taxon>Fabales</taxon>
        <taxon>Fabaceae</taxon>
        <taxon>Papilionoideae</taxon>
        <taxon>50 kb inversion clade</taxon>
        <taxon>NPAAA clade</taxon>
        <taxon>indigoferoid/millettioid clade</taxon>
        <taxon>Phaseoleae</taxon>
        <taxon>Glycine</taxon>
        <taxon>Glycine subgen. Soja</taxon>
    </lineage>
</organism>
<dbReference type="Pfam" id="PF00169">
    <property type="entry name" value="PH"/>
    <property type="match status" value="1"/>
</dbReference>
<dbReference type="SMART" id="SM00233">
    <property type="entry name" value="PH"/>
    <property type="match status" value="1"/>
</dbReference>
<comment type="caution">
    <text evidence="5">The sequence shown here is derived from an EMBL/GenBank/DDBJ whole genome shotgun (WGS) entry which is preliminary data.</text>
</comment>
<keyword evidence="6" id="KW-1185">Reference proteome</keyword>
<evidence type="ECO:0000259" key="3">
    <source>
        <dbReference type="PROSITE" id="PS50003"/>
    </source>
</evidence>
<evidence type="ECO:0000256" key="2">
    <source>
        <dbReference type="ARBA" id="ARBA00022824"/>
    </source>
</evidence>
<dbReference type="PANTHER" id="PTHR12136">
    <property type="entry name" value="ENHANCED DISEASE RESISTANCE-RELATED"/>
    <property type="match status" value="1"/>
</dbReference>
<dbReference type="CDD" id="cd00177">
    <property type="entry name" value="START"/>
    <property type="match status" value="1"/>
</dbReference>
<dbReference type="SUPFAM" id="SSF50729">
    <property type="entry name" value="PH domain-like"/>
    <property type="match status" value="1"/>
</dbReference>
<dbReference type="Pfam" id="PF01852">
    <property type="entry name" value="START"/>
    <property type="match status" value="1"/>
</dbReference>
<dbReference type="PROSITE" id="PS50848">
    <property type="entry name" value="START"/>
    <property type="match status" value="1"/>
</dbReference>
<evidence type="ECO:0000259" key="4">
    <source>
        <dbReference type="PROSITE" id="PS50848"/>
    </source>
</evidence>
<dbReference type="InterPro" id="IPR001849">
    <property type="entry name" value="PH_domain"/>
</dbReference>
<dbReference type="FunFam" id="3.30.530.20:FF:000068">
    <property type="entry name" value="Pleckstrin homology (PH) and lipid-binding START domains-containing protein"/>
    <property type="match status" value="1"/>
</dbReference>
<sequence>MAAPHSEGVMEGWLYIFASNRIGLHCSRKRYFILKESFLRSFKDKPVSLMKEPNRSAIIDSSVRVIDNGRETINKKVFFTFTVYNASNQIDQLKLGASSSEEAAKWIRLLKDAALKENSNSELNLVITSKKKHSSLRMGGSKRTNWKHYVEWNFQSCIYTEAMISDVIAPSQWKIFSINNGLRMFKEARDWDSHGNKWGTHPVMMAVGVVDGTSEEIFHTLMSLGSSRSEWDFCTYQGSVVDHIDDHTDIIHVKLYNDWLPWGMKPRDFLLRRYWRREDNGTYVLLFHSVYHKICPPERGYVRASLKSGGFLVTPINKGKQSLVKHMLAIDWKLWKLYLSSSSARFSTIRMLERVAALREFFKAKAGNCSSEPIEIAVDIKNEVTEENSKAVEGVLEGEVDGETSRRTNLMGLDDSDEFFDVSEPKNYDEFENEWHSAPLSEQHSQTDYHPKMSSADGLAKKLQDLSVQKKGYMDLQETSSRDNSEPCPYGATLQKDSSCNLPCSWDESDASLFYIRGKTYLKDKKKVKAERTLMQMVGADWIQSNSRQDDLCSRPGSIVQQYEKNGGPEFFFVVNFQVPGSSLYSIGLYYMMKTPLEDNPLLHSFVHGDDAYRNSRFKLIPYIFKGPWIVKQSVGNKPSLLGKALDIRYIRGRNYLEVDINIGSSTVARGVVNLVLGYLNNLVVGMAFLIQGNTEKELPEVLIGTSQLNHLDTAKAFVVKP</sequence>
<dbReference type="GO" id="GO:0005783">
    <property type="term" value="C:endoplasmic reticulum"/>
    <property type="evidence" value="ECO:0007669"/>
    <property type="project" value="UniProtKB-SubCell"/>
</dbReference>
<evidence type="ECO:0000256" key="1">
    <source>
        <dbReference type="ARBA" id="ARBA00004240"/>
    </source>
</evidence>
<dbReference type="CDD" id="cd00821">
    <property type="entry name" value="PH"/>
    <property type="match status" value="1"/>
</dbReference>
<dbReference type="GO" id="GO:0008289">
    <property type="term" value="F:lipid binding"/>
    <property type="evidence" value="ECO:0007669"/>
    <property type="project" value="InterPro"/>
</dbReference>
<dbReference type="InterPro" id="IPR009769">
    <property type="entry name" value="EDR2_C"/>
</dbReference>
<dbReference type="InterPro" id="IPR002913">
    <property type="entry name" value="START_lipid-bd_dom"/>
</dbReference>
<dbReference type="Proteomes" id="UP000289340">
    <property type="component" value="Chromosome 16"/>
</dbReference>
<protein>
    <submittedName>
        <fullName evidence="5">Protein ENHANCED DISEASE RESISTANCE 2-like</fullName>
    </submittedName>
</protein>
<dbReference type="SMART" id="SM00234">
    <property type="entry name" value="START"/>
    <property type="match status" value="1"/>
</dbReference>
<evidence type="ECO:0000313" key="5">
    <source>
        <dbReference type="EMBL" id="RZB61227.1"/>
    </source>
</evidence>
<dbReference type="PANTHER" id="PTHR12136:SF103">
    <property type="entry name" value="PROTEIN ENHANCED DISEASE RESISTANCE 2-LIKE"/>
    <property type="match status" value="1"/>
</dbReference>
<dbReference type="EMBL" id="QZWG01000016">
    <property type="protein sequence ID" value="RZB61227.1"/>
    <property type="molecule type" value="Genomic_DNA"/>
</dbReference>
<feature type="domain" description="PH" evidence="3">
    <location>
        <begin position="7"/>
        <end position="115"/>
    </location>
</feature>
<comment type="subcellular location">
    <subcellularLocation>
        <location evidence="1">Endoplasmic reticulum</location>
    </subcellularLocation>
</comment>
<evidence type="ECO:0000313" key="6">
    <source>
        <dbReference type="Proteomes" id="UP000289340"/>
    </source>
</evidence>